<protein>
    <recommendedName>
        <fullName evidence="3">AAA domain-containing protein</fullName>
    </recommendedName>
</protein>
<dbReference type="EMBL" id="VFQC01000001">
    <property type="protein sequence ID" value="TQN30455.1"/>
    <property type="molecule type" value="Genomic_DNA"/>
</dbReference>
<dbReference type="RefSeq" id="WP_141921705.1">
    <property type="nucleotide sequence ID" value="NZ_VFQC01000001.1"/>
</dbReference>
<evidence type="ECO:0008006" key="3">
    <source>
        <dbReference type="Google" id="ProtNLM"/>
    </source>
</evidence>
<keyword evidence="2" id="KW-1185">Reference proteome</keyword>
<dbReference type="SUPFAM" id="SSF52540">
    <property type="entry name" value="P-loop containing nucleoside triphosphate hydrolases"/>
    <property type="match status" value="1"/>
</dbReference>
<evidence type="ECO:0000313" key="1">
    <source>
        <dbReference type="EMBL" id="TQN30455.1"/>
    </source>
</evidence>
<evidence type="ECO:0000313" key="2">
    <source>
        <dbReference type="Proteomes" id="UP000317422"/>
    </source>
</evidence>
<dbReference type="OrthoDB" id="4297974at2"/>
<dbReference type="Proteomes" id="UP000317422">
    <property type="component" value="Unassembled WGS sequence"/>
</dbReference>
<sequence length="211" mass="22917">MRETRVILLGGTSHTGKSTLARTMADRLGFTHRSTDGLARHPGRPWSTPGREVPAHVADHYARLSVDELVASVLDHYERLWPTVAELVAARARGNGTGTGLVLEGSAVLPARVAELAVPRTAAVWLTADDTVLRSRIHAESRYEDATSERQRLVDAFLARAARYQRHVVDSLDRLGLDRIDTGHARPVTELADRVLATVGGTEHGGTPTGR</sequence>
<accession>A0A543NF45</accession>
<dbReference type="Gene3D" id="3.40.50.300">
    <property type="entry name" value="P-loop containing nucleotide triphosphate hydrolases"/>
    <property type="match status" value="1"/>
</dbReference>
<gene>
    <name evidence="1" type="ORF">FHX37_0333</name>
</gene>
<proteinExistence type="predicted"/>
<reference evidence="1 2" key="1">
    <citation type="submission" date="2019-06" db="EMBL/GenBank/DDBJ databases">
        <title>Sequencing the genomes of 1000 actinobacteria strains.</title>
        <authorList>
            <person name="Klenk H.-P."/>
        </authorList>
    </citation>
    <scope>NUCLEOTIDE SEQUENCE [LARGE SCALE GENOMIC DNA]</scope>
    <source>
        <strain evidence="1 2">DSM 45015</strain>
    </source>
</reference>
<dbReference type="AlphaFoldDB" id="A0A543NF45"/>
<organism evidence="1 2">
    <name type="scientific">Haloactinospora alba</name>
    <dbReference type="NCBI Taxonomy" id="405555"/>
    <lineage>
        <taxon>Bacteria</taxon>
        <taxon>Bacillati</taxon>
        <taxon>Actinomycetota</taxon>
        <taxon>Actinomycetes</taxon>
        <taxon>Streptosporangiales</taxon>
        <taxon>Nocardiopsidaceae</taxon>
        <taxon>Haloactinospora</taxon>
    </lineage>
</organism>
<dbReference type="InterPro" id="IPR027417">
    <property type="entry name" value="P-loop_NTPase"/>
</dbReference>
<comment type="caution">
    <text evidence="1">The sequence shown here is derived from an EMBL/GenBank/DDBJ whole genome shotgun (WGS) entry which is preliminary data.</text>
</comment>
<name>A0A543NF45_9ACTN</name>